<name>A0ABZ1T615_9ACTN</name>
<comment type="similarity">
    <text evidence="2">Belongs to the metallo-dependent hydrolases superfamily. Hydantoinase/dihydropyrimidinase family.</text>
</comment>
<feature type="region of interest" description="Disordered" evidence="5">
    <location>
        <begin position="457"/>
        <end position="488"/>
    </location>
</feature>
<dbReference type="Gene3D" id="3.20.20.140">
    <property type="entry name" value="Metal-dependent hydrolases"/>
    <property type="match status" value="1"/>
</dbReference>
<dbReference type="PANTHER" id="PTHR11647:SF1">
    <property type="entry name" value="COLLAPSIN RESPONSE MEDIATOR PROTEIN"/>
    <property type="match status" value="1"/>
</dbReference>
<dbReference type="InterPro" id="IPR032466">
    <property type="entry name" value="Metal_Hydrolase"/>
</dbReference>
<evidence type="ECO:0000256" key="2">
    <source>
        <dbReference type="ARBA" id="ARBA00008829"/>
    </source>
</evidence>
<dbReference type="PANTHER" id="PTHR11647">
    <property type="entry name" value="HYDRANTOINASE/DIHYDROPYRIMIDINASE FAMILY MEMBER"/>
    <property type="match status" value="1"/>
</dbReference>
<dbReference type="InterPro" id="IPR011059">
    <property type="entry name" value="Metal-dep_hydrolase_composite"/>
</dbReference>
<evidence type="ECO:0000256" key="5">
    <source>
        <dbReference type="SAM" id="MobiDB-lite"/>
    </source>
</evidence>
<reference evidence="7" key="1">
    <citation type="submission" date="2022-10" db="EMBL/GenBank/DDBJ databases">
        <title>The complete genomes of actinobacterial strains from the NBC collection.</title>
        <authorList>
            <person name="Joergensen T.S."/>
            <person name="Alvarez Arevalo M."/>
            <person name="Sterndorff E.B."/>
            <person name="Faurdal D."/>
            <person name="Vuksanovic O."/>
            <person name="Mourched A.-S."/>
            <person name="Charusanti P."/>
            <person name="Shaw S."/>
            <person name="Blin K."/>
            <person name="Weber T."/>
        </authorList>
    </citation>
    <scope>NUCLEOTIDE SEQUENCE</scope>
    <source>
        <strain evidence="7">NBC_00254</strain>
    </source>
</reference>
<evidence type="ECO:0000259" key="6">
    <source>
        <dbReference type="Pfam" id="PF01979"/>
    </source>
</evidence>
<dbReference type="NCBIfam" id="TIGR02033">
    <property type="entry name" value="D-hydantoinase"/>
    <property type="match status" value="1"/>
</dbReference>
<dbReference type="InterPro" id="IPR006680">
    <property type="entry name" value="Amidohydro-rel"/>
</dbReference>
<dbReference type="SUPFAM" id="SSF51338">
    <property type="entry name" value="Composite domain of metallo-dependent hydrolases"/>
    <property type="match status" value="1"/>
</dbReference>
<dbReference type="SUPFAM" id="SSF51556">
    <property type="entry name" value="Metallo-dependent hydrolases"/>
    <property type="match status" value="1"/>
</dbReference>
<evidence type="ECO:0000313" key="7">
    <source>
        <dbReference type="EMBL" id="WUP79235.1"/>
    </source>
</evidence>
<evidence type="ECO:0000256" key="4">
    <source>
        <dbReference type="ARBA" id="ARBA00022801"/>
    </source>
</evidence>
<gene>
    <name evidence="7" type="primary">hydA</name>
    <name evidence="7" type="ORF">OG913_19785</name>
</gene>
<evidence type="ECO:0000256" key="1">
    <source>
        <dbReference type="ARBA" id="ARBA00001947"/>
    </source>
</evidence>
<evidence type="ECO:0000256" key="3">
    <source>
        <dbReference type="ARBA" id="ARBA00022723"/>
    </source>
</evidence>
<organism evidence="7 8">
    <name type="scientific">Microbispora hainanensis</name>
    <dbReference type="NCBI Taxonomy" id="568844"/>
    <lineage>
        <taxon>Bacteria</taxon>
        <taxon>Bacillati</taxon>
        <taxon>Actinomycetota</taxon>
        <taxon>Actinomycetes</taxon>
        <taxon>Streptosporangiales</taxon>
        <taxon>Streptosporangiaceae</taxon>
        <taxon>Microbispora</taxon>
    </lineage>
</organism>
<evidence type="ECO:0000313" key="8">
    <source>
        <dbReference type="Proteomes" id="UP001432011"/>
    </source>
</evidence>
<dbReference type="EMBL" id="CP108085">
    <property type="protein sequence ID" value="WUP79235.1"/>
    <property type="molecule type" value="Genomic_DNA"/>
</dbReference>
<dbReference type="InterPro" id="IPR011778">
    <property type="entry name" value="Hydantoinase/dihydroPyrase"/>
</dbReference>
<keyword evidence="4 7" id="KW-0378">Hydrolase</keyword>
<dbReference type="Proteomes" id="UP001432011">
    <property type="component" value="Chromosome"/>
</dbReference>
<dbReference type="Pfam" id="PF01979">
    <property type="entry name" value="Amidohydro_1"/>
    <property type="match status" value="1"/>
</dbReference>
<dbReference type="Gene3D" id="2.30.40.10">
    <property type="entry name" value="Urease, subunit C, domain 1"/>
    <property type="match status" value="1"/>
</dbReference>
<accession>A0ABZ1T615</accession>
<dbReference type="GO" id="GO:0004157">
    <property type="term" value="F:dihydropyrimidinase activity"/>
    <property type="evidence" value="ECO:0007669"/>
    <property type="project" value="UniProtKB-EC"/>
</dbReference>
<comment type="cofactor">
    <cofactor evidence="1">
        <name>Zn(2+)</name>
        <dbReference type="ChEBI" id="CHEBI:29105"/>
    </cofactor>
</comment>
<keyword evidence="3" id="KW-0479">Metal-binding</keyword>
<sequence>MFPGRSGAGADGGHAPVDLVVRGGTVVEAGWSGPADVFVAEGRVLALAEPGAPAPGTREEIDATGRLVMPGGVDPHCHVGFTSGDFTSLDDYLQCTTAAVFGGTTTIVDFAIPRPGQAPADAAYAQRAKAEQGLCDSALHACVTEWDDTIPDQLGALVADGVVTVKMFTTYRNETMADADTILRTMATLRDLGGMVVIHCEANHIIEDTQAHCAADGRIGAADMAGTRPELAETASVAEILAIAESQRAPVYFVHQSTAEAVELVAAARRRGLRAYTESVAHHLVLDETMYEGEHPERFVCCPPLRPRDAVSRLGRHLFTGEITTIGSDHCCYDTAQKRSRSGDVRVMPNGLPGVETRLPVVFSAYVAGMGLPATRFVELTAANPARANGLYPRKGTLLPGADADIAIWDPTTEWTITSGDLHMATDYTPYEGMRVTGRPETVMVGGRVVVHDGRLTDATPRGRHLPARRLHDPVAPVSLRRPSALST</sequence>
<proteinExistence type="inferred from homology"/>
<dbReference type="RefSeq" id="WP_328710915.1">
    <property type="nucleotide sequence ID" value="NZ_CP108085.1"/>
</dbReference>
<keyword evidence="8" id="KW-1185">Reference proteome</keyword>
<feature type="domain" description="Amidohydrolase-related" evidence="6">
    <location>
        <begin position="67"/>
        <end position="450"/>
    </location>
</feature>
<dbReference type="EC" id="3.5.2.2" evidence="7"/>
<dbReference type="InterPro" id="IPR050378">
    <property type="entry name" value="Metallo-dep_Hydrolases_sf"/>
</dbReference>
<protein>
    <submittedName>
        <fullName evidence="7">Dihydropyrimidinase</fullName>
        <ecNumber evidence="7">3.5.2.2</ecNumber>
    </submittedName>
</protein>